<dbReference type="CDD" id="cd04301">
    <property type="entry name" value="NAT_SF"/>
    <property type="match status" value="1"/>
</dbReference>
<dbReference type="Proteomes" id="UP001174932">
    <property type="component" value="Unassembled WGS sequence"/>
</dbReference>
<gene>
    <name evidence="2" type="ORF">Q4481_12795</name>
</gene>
<keyword evidence="2" id="KW-0808">Transferase</keyword>
<protein>
    <submittedName>
        <fullName evidence="2">GNAT family N-acetyltransferase</fullName>
        <ecNumber evidence="2">2.3.1.-</ecNumber>
    </submittedName>
</protein>
<evidence type="ECO:0000313" key="3">
    <source>
        <dbReference type="Proteomes" id="UP001174932"/>
    </source>
</evidence>
<name>A0ABT8YNI9_9HYPH</name>
<dbReference type="PANTHER" id="PTHR43072:SF8">
    <property type="entry name" value="ACYLTRANSFERASE FABY-RELATED"/>
    <property type="match status" value="1"/>
</dbReference>
<proteinExistence type="predicted"/>
<dbReference type="EC" id="2.3.1.-" evidence="2"/>
<reference evidence="2" key="2">
    <citation type="submission" date="2023-07" db="EMBL/GenBank/DDBJ databases">
        <authorList>
            <person name="Shen H."/>
        </authorList>
    </citation>
    <scope>NUCLEOTIDE SEQUENCE</scope>
    <source>
        <strain evidence="2">TNR-22</strain>
    </source>
</reference>
<reference evidence="2" key="1">
    <citation type="journal article" date="2015" name="Int. J. Syst. Evol. Microbiol.">
        <title>Rhizobium alvei sp. nov., isolated from a freshwater river.</title>
        <authorList>
            <person name="Sheu S.Y."/>
            <person name="Huang H.W."/>
            <person name="Young C.C."/>
            <person name="Chen W.M."/>
        </authorList>
    </citation>
    <scope>NUCLEOTIDE SEQUENCE</scope>
    <source>
        <strain evidence="2">TNR-22</strain>
    </source>
</reference>
<organism evidence="2 3">
    <name type="scientific">Rhizobium alvei</name>
    <dbReference type="NCBI Taxonomy" id="1132659"/>
    <lineage>
        <taxon>Bacteria</taxon>
        <taxon>Pseudomonadati</taxon>
        <taxon>Pseudomonadota</taxon>
        <taxon>Alphaproteobacteria</taxon>
        <taxon>Hyphomicrobiales</taxon>
        <taxon>Rhizobiaceae</taxon>
        <taxon>Rhizobium/Agrobacterium group</taxon>
        <taxon>Rhizobium</taxon>
    </lineage>
</organism>
<sequence length="182" mass="19529">MKINIRDAAATDVATITAIYRESVLNGVGTYELDPPDEAEMAKRFASITGQNFPYLIAENDQGVVMGYAYASPFRTRPAYRYLAEDSIYVAPDARGMNVGGQLLDALLSRSAALGLRQMVAVIGGPNPASVALHEKAGFKHCGRMPATGLKFGQWLDTVIMQIELGEGASTIPSAEPDLKGY</sequence>
<evidence type="ECO:0000313" key="2">
    <source>
        <dbReference type="EMBL" id="MDO6964837.1"/>
    </source>
</evidence>
<dbReference type="PROSITE" id="PS51186">
    <property type="entry name" value="GNAT"/>
    <property type="match status" value="1"/>
</dbReference>
<dbReference type="GO" id="GO:0016746">
    <property type="term" value="F:acyltransferase activity"/>
    <property type="evidence" value="ECO:0007669"/>
    <property type="project" value="UniProtKB-KW"/>
</dbReference>
<dbReference type="Pfam" id="PF00583">
    <property type="entry name" value="Acetyltransf_1"/>
    <property type="match status" value="1"/>
</dbReference>
<dbReference type="PANTHER" id="PTHR43072">
    <property type="entry name" value="N-ACETYLTRANSFERASE"/>
    <property type="match status" value="1"/>
</dbReference>
<keyword evidence="2" id="KW-0012">Acyltransferase</keyword>
<dbReference type="RefSeq" id="WP_304376763.1">
    <property type="nucleotide sequence ID" value="NZ_JAUOZU010000008.1"/>
</dbReference>
<dbReference type="SUPFAM" id="SSF55729">
    <property type="entry name" value="Acyl-CoA N-acyltransferases (Nat)"/>
    <property type="match status" value="1"/>
</dbReference>
<feature type="domain" description="N-acetyltransferase" evidence="1">
    <location>
        <begin position="3"/>
        <end position="166"/>
    </location>
</feature>
<dbReference type="EMBL" id="JAUOZU010000008">
    <property type="protein sequence ID" value="MDO6964837.1"/>
    <property type="molecule type" value="Genomic_DNA"/>
</dbReference>
<accession>A0ABT8YNI9</accession>
<dbReference type="InterPro" id="IPR000182">
    <property type="entry name" value="GNAT_dom"/>
</dbReference>
<comment type="caution">
    <text evidence="2">The sequence shown here is derived from an EMBL/GenBank/DDBJ whole genome shotgun (WGS) entry which is preliminary data.</text>
</comment>
<keyword evidence="3" id="KW-1185">Reference proteome</keyword>
<dbReference type="Gene3D" id="3.40.630.30">
    <property type="match status" value="1"/>
</dbReference>
<evidence type="ECO:0000259" key="1">
    <source>
        <dbReference type="PROSITE" id="PS51186"/>
    </source>
</evidence>
<dbReference type="InterPro" id="IPR016181">
    <property type="entry name" value="Acyl_CoA_acyltransferase"/>
</dbReference>